<dbReference type="OrthoDB" id="29024at2759"/>
<dbReference type="eggNOG" id="KOG1874">
    <property type="taxonomic scope" value="Eukaryota"/>
</dbReference>
<dbReference type="GO" id="GO:0006406">
    <property type="term" value="P:mRNA export from nucleus"/>
    <property type="evidence" value="ECO:0007669"/>
    <property type="project" value="InterPro"/>
</dbReference>
<feature type="compositionally biased region" description="Basic residues" evidence="5">
    <location>
        <begin position="1"/>
        <end position="11"/>
    </location>
</feature>
<evidence type="ECO:0000256" key="5">
    <source>
        <dbReference type="SAM" id="MobiDB-lite"/>
    </source>
</evidence>
<proteinExistence type="inferred from homology"/>
<dbReference type="PANTHER" id="PTHR21597">
    <property type="entry name" value="THO2 PROTEIN"/>
    <property type="match status" value="1"/>
</dbReference>
<accession>U4KVZ3</accession>
<sequence>MPDNQRRKRKQPASPSPSSNRQSPYHPNTDNRNNNNRGRPRRQNSTSGSPQQQHVQQQQPPTQQQPQQQQQFSSQNQRVPPRLSMSSIGETGSQSTTPAPPPSRSTAPPMLDIAESNENSPMQNPPTEQTKQFYFWEYVTDDVVKDWSNTGSATVKEQLIEVSTNPDLLSVEPELSIIFQELIKAALDARLHHTDVGRFLANYFETFPDQERVNELKRIFLQTVNLYESSESNAVAHPILVQLMVELKGKVFSNQLLGHFLEVATMTALGLVTSQYHKKAVRVTTALVYKQRKHNLLREETEGFSKLITEFFTSSYSGTPLEMVGTTGERVKGLIGAFELDPGRVLDILLDTAACTVVSNARFFVRLLKGSAWWPQQLQDLEEDKDKERNNDQTGDQTEQGKEPGNHNVDQEFFDKLRREGVSGFFEKLKTGRGNKVAAQLLGFKFRYYQNPDVDEVTPENLLVLSALLIKIGFVDLADLYPHLAPHDDEGMDVLLKNWKHKMEEKGRGGKRNALMMAGALADDTLPPPPRSKPSSNPDDKKQSEEPKKEEPKPKKDDNQKLVLLKHLLAVGALSEGLFILGQYPWLPGPSDDIAEHLARVISHSLDGVYLAHQAPKLPMGTKPITMPLLSRNGGVEQTEMPRRRPMVTFTVSNLKLKTGDVDYRFFWDDWKEGVPVCREPRHVVILMETLGRVLGVKMGRDAGVITKVCRIGRDVLKSEDCTPEDRQSWIGVARSLLVPAISLSDGNQGIVNEVWKLLECFSTEQRYSLYGEWISVTCKRNPELKNKVAETEKETKDLLKRISKTNIGPMARALAKVATSNPITVMQVVLSQVEGYDNLIECVVDAARYFTPLGFDAVGFCVLNSMSNESKSRVQADGMLTSKWLQSLSLFCGKIYTRYHKKMDPAPILEYVARQLKRNRSVELVVLQQLMQSMAGINPEANLNDAQLQGLAGGEMLRKQILKIFRDPKAEDNEMTTKKLTDTLALENLAKELLVLIAQERQTCIFRLDESGAPLKVLANLFDEIHVVLSQYLDLMKMGFTPERFEEVVPGVGELCQKFGINPPVAWWIYRLGVRTRMKRLEAPTETDDVEMKDAATTEPTEASPAPEKKSPWHPVLEKMFDEIAPILPEPVWSKLSIGFYVTFWQLEIYDIVVPMEAYQAETNRINAAIRALDMDRSDVSIAGQAAKRRRREELMDTYSRLSAELKIHIRDHNFARRRLGTEKEHWFSDDRYNQRDVTDTFIQHCLFDRVMLSPNDASFCSRFIREVHKMGTPKFQTIGVYDSIFGRGLGTVIFICTQREAENYGRFLKEVLTDLHSWHSDRALYEREAHGVNKNLVGFNVKGVPFDWEDFRKILYKWHKTLHAAVKNCLSSKEYMHIRNAIVVLKHVVDFFPAVDWIGRTVVEKVEALVKVEKREDLKIAAMTLLGMLKRKEKDWMIVAAFQKSETPAGMQKPGPGPTNTETADNASSPAQGQVQQGQRPLNPMTKEFRPSNTTSYPEGGPLSVISLFSEPQTTSAQSQGKPSPTIPSLPSKPQGGDKEDGEVDDRRNRLPPGLPQRPPQLPPPQSNQDRRPPINPRDPSQMMQSQQQQQQNMHNNRVSTPRRDEQRPQPNDMRGGRDMNNRTPSGRGPVQPHPQHQLPERPDINRQTTLERRDSIRDTREPVRHDSRGRQDNRLPEKPPQRHESPNRRGEPRDARDSRDSREMHTRHEHDRRGPPPSGRELEFQRGGPGMQQGWDDRNSLKDERMSDTDRRPPSANRNMPQMPEPERGRMGRDDRDGRRRSDRHDPMNQQQSGRLNDFPMDRPDVNDRRIPVQNEPIRKPEGPMVPPRHGMDVPMRHPADDMMAGRAPPAGPRSNFDRRNQGPQKDLFSGPQGNQIRGPPSGPQHGHPSDQFRDNRHPGPGGYHPHQDPNHGRLNPPEPVIPKGPRNVPFGPRGGGPGGLNIRGASQAAAQAAQQHQQQQHQQQHHQQQQQNQHQQHPQVLQQQQQQQQPQPIQTVNTGPGPRNIPTSLIERHIDMPPPNAERGSHSAPPTPTVESTAGIHPDRLKAMGQGGSQQQQNIPVIQTLAPSNANFSVPHADAPSPVNTQPPAPPSGPRTDDLIINQPDLKAQQPPTGPARRDGDDARHQRRRILNVQSQLTGDEVGRELRGGRGGRRTTGTTTPTAQQPSQPLSRQPSDLDRRLQESRRGSVSGQEPQEHSSRGRHHRSDRDREHRDRGDRDRDRRAVEAERERERERERKGSSSGKERDRDREHRRDRDRESRRDSGKRPSDTEGKRDDVKRRRTTRGAEPGRGEQW</sequence>
<evidence type="ECO:0000256" key="2">
    <source>
        <dbReference type="ARBA" id="ARBA00007857"/>
    </source>
</evidence>
<feature type="compositionally biased region" description="Polar residues" evidence="5">
    <location>
        <begin position="16"/>
        <end position="26"/>
    </location>
</feature>
<dbReference type="GO" id="GO:0003729">
    <property type="term" value="F:mRNA binding"/>
    <property type="evidence" value="ECO:0007669"/>
    <property type="project" value="TreeGrafter"/>
</dbReference>
<feature type="region of interest" description="Disordered" evidence="5">
    <location>
        <begin position="382"/>
        <end position="409"/>
    </location>
</feature>
<feature type="compositionally biased region" description="Polar residues" evidence="5">
    <location>
        <begin position="116"/>
        <end position="127"/>
    </location>
</feature>
<evidence type="ECO:0000313" key="9">
    <source>
        <dbReference type="EMBL" id="CCX05527.1"/>
    </source>
</evidence>
<feature type="compositionally biased region" description="Basic and acidic residues" evidence="5">
    <location>
        <begin position="1803"/>
        <end position="1825"/>
    </location>
</feature>
<evidence type="ECO:0000259" key="7">
    <source>
        <dbReference type="Pfam" id="PF11732"/>
    </source>
</evidence>
<evidence type="ECO:0000256" key="1">
    <source>
        <dbReference type="ARBA" id="ARBA00004123"/>
    </source>
</evidence>
<dbReference type="Pfam" id="PF11262">
    <property type="entry name" value="Tho2"/>
    <property type="match status" value="1"/>
</dbReference>
<protein>
    <recommendedName>
        <fullName evidence="3">THO complex subunit 2</fullName>
    </recommendedName>
</protein>
<feature type="compositionally biased region" description="Basic and acidic residues" evidence="5">
    <location>
        <begin position="399"/>
        <end position="409"/>
    </location>
</feature>
<feature type="region of interest" description="Disordered" evidence="5">
    <location>
        <begin position="521"/>
        <end position="559"/>
    </location>
</feature>
<feature type="domain" description="THO complex subunitTHOC2 N-terminal" evidence="7">
    <location>
        <begin position="815"/>
        <end position="890"/>
    </location>
</feature>
<comment type="subcellular location">
    <subcellularLocation>
        <location evidence="1">Nucleus</location>
    </subcellularLocation>
</comment>
<reference evidence="9 10" key="1">
    <citation type="journal article" date="2013" name="PLoS Genet.">
        <title>The genome and development-dependent transcriptomes of Pyronema confluens: a window into fungal evolution.</title>
        <authorList>
            <person name="Traeger S."/>
            <person name="Altegoer F."/>
            <person name="Freitag M."/>
            <person name="Gabaldon T."/>
            <person name="Kempken F."/>
            <person name="Kumar A."/>
            <person name="Marcet-Houben M."/>
            <person name="Poggeler S."/>
            <person name="Stajich J.E."/>
            <person name="Nowrousian M."/>
        </authorList>
    </citation>
    <scope>NUCLEOTIDE SEQUENCE [LARGE SCALE GENOMIC DNA]</scope>
    <source>
        <strain evidence="10">CBS 100304</strain>
        <tissue evidence="9">Vegetative mycelium</tissue>
    </source>
</reference>
<dbReference type="STRING" id="1076935.U4KVZ3"/>
<comment type="similarity">
    <text evidence="2">Belongs to the THOC2 family.</text>
</comment>
<evidence type="ECO:0000259" key="8">
    <source>
        <dbReference type="Pfam" id="PF16134"/>
    </source>
</evidence>
<dbReference type="InterPro" id="IPR040007">
    <property type="entry name" value="Tho2"/>
</dbReference>
<feature type="compositionally biased region" description="Polar residues" evidence="5">
    <location>
        <begin position="1512"/>
        <end position="1531"/>
    </location>
</feature>
<dbReference type="InterPro" id="IPR021726">
    <property type="entry name" value="THO_THOC2_N"/>
</dbReference>
<dbReference type="Pfam" id="PF11732">
    <property type="entry name" value="Thoc2"/>
    <property type="match status" value="1"/>
</dbReference>
<feature type="compositionally biased region" description="Basic and acidic residues" evidence="5">
    <location>
        <begin position="1768"/>
        <end position="1790"/>
    </location>
</feature>
<feature type="compositionally biased region" description="Basic and acidic residues" evidence="5">
    <location>
        <begin position="538"/>
        <end position="559"/>
    </location>
</feature>
<feature type="compositionally biased region" description="Low complexity" evidence="5">
    <location>
        <begin position="1583"/>
        <end position="1594"/>
    </location>
</feature>
<feature type="region of interest" description="Disordered" evidence="5">
    <location>
        <begin position="1"/>
        <end position="127"/>
    </location>
</feature>
<organism evidence="9 10">
    <name type="scientific">Pyronema omphalodes (strain CBS 100304)</name>
    <name type="common">Pyronema confluens</name>
    <dbReference type="NCBI Taxonomy" id="1076935"/>
    <lineage>
        <taxon>Eukaryota</taxon>
        <taxon>Fungi</taxon>
        <taxon>Dikarya</taxon>
        <taxon>Ascomycota</taxon>
        <taxon>Pezizomycotina</taxon>
        <taxon>Pezizomycetes</taxon>
        <taxon>Pezizales</taxon>
        <taxon>Pyronemataceae</taxon>
        <taxon>Pyronema</taxon>
    </lineage>
</organism>
<evidence type="ECO:0000256" key="3">
    <source>
        <dbReference type="ARBA" id="ARBA00019596"/>
    </source>
</evidence>
<feature type="compositionally biased region" description="Low complexity" evidence="5">
    <location>
        <begin position="2159"/>
        <end position="2178"/>
    </location>
</feature>
<evidence type="ECO:0000313" key="10">
    <source>
        <dbReference type="Proteomes" id="UP000018144"/>
    </source>
</evidence>
<feature type="compositionally biased region" description="Basic and acidic residues" evidence="5">
    <location>
        <begin position="1891"/>
        <end position="1901"/>
    </location>
</feature>
<dbReference type="GO" id="GO:0000445">
    <property type="term" value="C:THO complex part of transcription export complex"/>
    <property type="evidence" value="ECO:0007669"/>
    <property type="project" value="TreeGrafter"/>
</dbReference>
<dbReference type="InterPro" id="IPR032302">
    <property type="entry name" value="THOC2_N"/>
</dbReference>
<feature type="compositionally biased region" description="Polar residues" evidence="5">
    <location>
        <begin position="1460"/>
        <end position="1482"/>
    </location>
</feature>
<feature type="compositionally biased region" description="Polar residues" evidence="5">
    <location>
        <begin position="84"/>
        <end position="94"/>
    </location>
</feature>
<keyword evidence="10" id="KW-1185">Reference proteome</keyword>
<feature type="domain" description="THO complex subunit 2 N-terminal" evidence="8">
    <location>
        <begin position="139"/>
        <end position="813"/>
    </location>
</feature>
<feature type="region of interest" description="Disordered" evidence="5">
    <location>
        <begin position="1086"/>
        <end position="1112"/>
    </location>
</feature>
<feature type="compositionally biased region" description="Basic and acidic residues" evidence="5">
    <location>
        <begin position="1738"/>
        <end position="1756"/>
    </location>
</feature>
<dbReference type="EMBL" id="HF935259">
    <property type="protein sequence ID" value="CCX05527.1"/>
    <property type="molecule type" value="Genomic_DNA"/>
</dbReference>
<feature type="compositionally biased region" description="Basic and acidic residues" evidence="5">
    <location>
        <begin position="2179"/>
        <end position="2190"/>
    </location>
</feature>
<dbReference type="Pfam" id="PF16134">
    <property type="entry name" value="THOC2_N"/>
    <property type="match status" value="1"/>
</dbReference>
<feature type="compositionally biased region" description="Basic and acidic residues" evidence="5">
    <location>
        <begin position="2210"/>
        <end position="2283"/>
    </location>
</feature>
<feature type="domain" description="THO complex subunitTHOC2 C-terminal" evidence="6">
    <location>
        <begin position="1134"/>
        <end position="1431"/>
    </location>
</feature>
<feature type="compositionally biased region" description="Polar residues" evidence="5">
    <location>
        <begin position="2057"/>
        <end position="2076"/>
    </location>
</feature>
<dbReference type="GO" id="GO:0006397">
    <property type="term" value="P:mRNA processing"/>
    <property type="evidence" value="ECO:0007669"/>
    <property type="project" value="InterPro"/>
</dbReference>
<dbReference type="InterPro" id="IPR021418">
    <property type="entry name" value="THO_THOC2_C"/>
</dbReference>
<feature type="compositionally biased region" description="Pro residues" evidence="5">
    <location>
        <begin position="1555"/>
        <end position="1568"/>
    </location>
</feature>
<feature type="compositionally biased region" description="Low complexity" evidence="5">
    <location>
        <begin position="1946"/>
        <end position="1998"/>
    </location>
</feature>
<feature type="compositionally biased region" description="Gly residues" evidence="5">
    <location>
        <begin position="1936"/>
        <end position="1945"/>
    </location>
</feature>
<dbReference type="PANTHER" id="PTHR21597:SF0">
    <property type="entry name" value="THO COMPLEX SUBUNIT 2"/>
    <property type="match status" value="1"/>
</dbReference>
<feature type="compositionally biased region" description="Low complexity" evidence="5">
    <location>
        <begin position="1098"/>
        <end position="1107"/>
    </location>
</feature>
<dbReference type="Proteomes" id="UP000018144">
    <property type="component" value="Unassembled WGS sequence"/>
</dbReference>
<gene>
    <name evidence="9" type="ORF">PCON_05114</name>
</gene>
<name>U4KVZ3_PYROM</name>
<feature type="compositionally biased region" description="Low complexity" evidence="5">
    <location>
        <begin position="28"/>
        <end position="77"/>
    </location>
</feature>
<dbReference type="OMA" id="QERWTCI"/>
<keyword evidence="4" id="KW-0539">Nucleus</keyword>
<evidence type="ECO:0000259" key="6">
    <source>
        <dbReference type="Pfam" id="PF11262"/>
    </source>
</evidence>
<feature type="compositionally biased region" description="Basic and acidic residues" evidence="5">
    <location>
        <begin position="1641"/>
        <end position="1727"/>
    </location>
</feature>
<evidence type="ECO:0000256" key="4">
    <source>
        <dbReference type="ARBA" id="ARBA00023242"/>
    </source>
</evidence>
<feature type="compositionally biased region" description="Basic and acidic residues" evidence="5">
    <location>
        <begin position="1833"/>
        <end position="1844"/>
    </location>
</feature>
<feature type="region of interest" description="Disordered" evidence="5">
    <location>
        <begin position="1449"/>
        <end position="2299"/>
    </location>
</feature>